<dbReference type="InterPro" id="IPR037185">
    <property type="entry name" value="EmrE-like"/>
</dbReference>
<dbReference type="InterPro" id="IPR050638">
    <property type="entry name" value="AA-Vitamin_Transporters"/>
</dbReference>
<dbReference type="InterPro" id="IPR000620">
    <property type="entry name" value="EamA_dom"/>
</dbReference>
<feature type="domain" description="EamA" evidence="7">
    <location>
        <begin position="155"/>
        <end position="292"/>
    </location>
</feature>
<dbReference type="EMBL" id="SMDR01000002">
    <property type="protein sequence ID" value="TNJ33815.1"/>
    <property type="molecule type" value="Genomic_DNA"/>
</dbReference>
<evidence type="ECO:0000256" key="2">
    <source>
        <dbReference type="ARBA" id="ARBA00007362"/>
    </source>
</evidence>
<evidence type="ECO:0000313" key="8">
    <source>
        <dbReference type="EMBL" id="TNJ33815.1"/>
    </source>
</evidence>
<gene>
    <name evidence="8" type="ORF">E1B00_10825</name>
</gene>
<dbReference type="OrthoDB" id="7841315at2"/>
<keyword evidence="4 6" id="KW-1133">Transmembrane helix</keyword>
<feature type="transmembrane region" description="Helical" evidence="6">
    <location>
        <begin position="194"/>
        <end position="211"/>
    </location>
</feature>
<dbReference type="RefSeq" id="WP_139448601.1">
    <property type="nucleotide sequence ID" value="NZ_SMDR01000002.1"/>
</dbReference>
<feature type="transmembrane region" description="Helical" evidence="6">
    <location>
        <begin position="6"/>
        <end position="24"/>
    </location>
</feature>
<keyword evidence="9" id="KW-1185">Reference proteome</keyword>
<evidence type="ECO:0000256" key="6">
    <source>
        <dbReference type="SAM" id="Phobius"/>
    </source>
</evidence>
<sequence>MHLGLGELCSLLSALAWAVGVILYRQLGARLPPLQLNFLKNGLVLLMLLPAIVLLHGTTLPSFSALQIGLALASGAIGIGIADTLYFRALNELGAGRMGVLGNFYSPFVIVLGYLVLDERLSATQLGGFVLVSIGVLVAAWPKAAPGAKPAHLFRGLALGLLSVGLMAIAIVMVKRVLEAQPLLWVTGVRMVGALAGMVLVAALTRQLALLHPPTEAMPWRRLVLAAFVGQFLAMILWLAGYKYTQASVAAILNETASVFILVLAAFWLKEPLTRRGLAGVALTLTGVVVMLLP</sequence>
<evidence type="ECO:0000256" key="4">
    <source>
        <dbReference type="ARBA" id="ARBA00022989"/>
    </source>
</evidence>
<proteinExistence type="inferred from homology"/>
<dbReference type="Pfam" id="PF00892">
    <property type="entry name" value="EamA"/>
    <property type="match status" value="2"/>
</dbReference>
<keyword evidence="3 6" id="KW-0812">Transmembrane</keyword>
<dbReference type="PANTHER" id="PTHR32322">
    <property type="entry name" value="INNER MEMBRANE TRANSPORTER"/>
    <property type="match status" value="1"/>
</dbReference>
<evidence type="ECO:0000259" key="7">
    <source>
        <dbReference type="Pfam" id="PF00892"/>
    </source>
</evidence>
<name>A0A5C4RS66_9GAMM</name>
<keyword evidence="5 6" id="KW-0472">Membrane</keyword>
<dbReference type="AlphaFoldDB" id="A0A5C4RS66"/>
<dbReference type="PANTHER" id="PTHR32322:SF2">
    <property type="entry name" value="EAMA DOMAIN-CONTAINING PROTEIN"/>
    <property type="match status" value="1"/>
</dbReference>
<feature type="transmembrane region" description="Helical" evidence="6">
    <location>
        <begin position="36"/>
        <end position="57"/>
    </location>
</feature>
<feature type="transmembrane region" description="Helical" evidence="6">
    <location>
        <begin position="247"/>
        <end position="269"/>
    </location>
</feature>
<dbReference type="SUPFAM" id="SSF103481">
    <property type="entry name" value="Multidrug resistance efflux transporter EmrE"/>
    <property type="match status" value="2"/>
</dbReference>
<accession>A0A5C4RS66</accession>
<feature type="transmembrane region" description="Helical" evidence="6">
    <location>
        <begin position="276"/>
        <end position="293"/>
    </location>
</feature>
<reference evidence="8 9" key="1">
    <citation type="submission" date="2019-03" db="EMBL/GenBank/DDBJ databases">
        <title>Arenimonas daejeonensis sp. nov., isolated from compost.</title>
        <authorList>
            <person name="Jeon C.O."/>
        </authorList>
    </citation>
    <scope>NUCLEOTIDE SEQUENCE [LARGE SCALE GENOMIC DNA]</scope>
    <source>
        <strain evidence="8 9">R29</strain>
    </source>
</reference>
<feature type="transmembrane region" description="Helical" evidence="6">
    <location>
        <begin position="63"/>
        <end position="86"/>
    </location>
</feature>
<feature type="transmembrane region" description="Helical" evidence="6">
    <location>
        <begin position="153"/>
        <end position="174"/>
    </location>
</feature>
<feature type="transmembrane region" description="Helical" evidence="6">
    <location>
        <begin position="98"/>
        <end position="117"/>
    </location>
</feature>
<dbReference type="GO" id="GO:0016020">
    <property type="term" value="C:membrane"/>
    <property type="evidence" value="ECO:0007669"/>
    <property type="project" value="UniProtKB-SubCell"/>
</dbReference>
<dbReference type="Proteomes" id="UP000305760">
    <property type="component" value="Unassembled WGS sequence"/>
</dbReference>
<evidence type="ECO:0000256" key="1">
    <source>
        <dbReference type="ARBA" id="ARBA00004141"/>
    </source>
</evidence>
<evidence type="ECO:0000256" key="3">
    <source>
        <dbReference type="ARBA" id="ARBA00022692"/>
    </source>
</evidence>
<protein>
    <submittedName>
        <fullName evidence="8">DMT family transporter</fullName>
    </submittedName>
</protein>
<comment type="caution">
    <text evidence="8">The sequence shown here is derived from an EMBL/GenBank/DDBJ whole genome shotgun (WGS) entry which is preliminary data.</text>
</comment>
<evidence type="ECO:0000313" key="9">
    <source>
        <dbReference type="Proteomes" id="UP000305760"/>
    </source>
</evidence>
<feature type="transmembrane region" description="Helical" evidence="6">
    <location>
        <begin position="223"/>
        <end position="241"/>
    </location>
</feature>
<dbReference type="Gene3D" id="1.10.3730.20">
    <property type="match status" value="1"/>
</dbReference>
<feature type="transmembrane region" description="Helical" evidence="6">
    <location>
        <begin position="123"/>
        <end position="141"/>
    </location>
</feature>
<comment type="similarity">
    <text evidence="2">Belongs to the EamA transporter family.</text>
</comment>
<evidence type="ECO:0000256" key="5">
    <source>
        <dbReference type="ARBA" id="ARBA00023136"/>
    </source>
</evidence>
<comment type="subcellular location">
    <subcellularLocation>
        <location evidence="1">Membrane</location>
        <topology evidence="1">Multi-pass membrane protein</topology>
    </subcellularLocation>
</comment>
<organism evidence="8 9">
    <name type="scientific">Arenimonas terrae</name>
    <dbReference type="NCBI Taxonomy" id="2546226"/>
    <lineage>
        <taxon>Bacteria</taxon>
        <taxon>Pseudomonadati</taxon>
        <taxon>Pseudomonadota</taxon>
        <taxon>Gammaproteobacteria</taxon>
        <taxon>Lysobacterales</taxon>
        <taxon>Lysobacteraceae</taxon>
        <taxon>Arenimonas</taxon>
    </lineage>
</organism>
<feature type="domain" description="EamA" evidence="7">
    <location>
        <begin position="5"/>
        <end position="139"/>
    </location>
</feature>